<dbReference type="EMBL" id="CM026427">
    <property type="protein sequence ID" value="KAG0569581.1"/>
    <property type="molecule type" value="Genomic_DNA"/>
</dbReference>
<dbReference type="Gene3D" id="3.30.40.10">
    <property type="entry name" value="Zinc/RING finger domain, C3HC4 (zinc finger)"/>
    <property type="match status" value="1"/>
</dbReference>
<dbReference type="Proteomes" id="UP000822688">
    <property type="component" value="Chromosome 6"/>
</dbReference>
<name>A0A8T0HCT3_CERPU</name>
<evidence type="ECO:0000256" key="1">
    <source>
        <dbReference type="ARBA" id="ARBA00022723"/>
    </source>
</evidence>
<dbReference type="InterPro" id="IPR051834">
    <property type="entry name" value="RING_finger_E3_ligase"/>
</dbReference>
<dbReference type="GO" id="GO:0005634">
    <property type="term" value="C:nucleus"/>
    <property type="evidence" value="ECO:0007669"/>
    <property type="project" value="TreeGrafter"/>
</dbReference>
<keyword evidence="2 4" id="KW-0863">Zinc-finger</keyword>
<evidence type="ECO:0000313" key="7">
    <source>
        <dbReference type="EMBL" id="KAG0569581.1"/>
    </source>
</evidence>
<dbReference type="Pfam" id="PF13639">
    <property type="entry name" value="zf-RING_2"/>
    <property type="match status" value="1"/>
</dbReference>
<evidence type="ECO:0000256" key="2">
    <source>
        <dbReference type="ARBA" id="ARBA00022771"/>
    </source>
</evidence>
<feature type="compositionally biased region" description="Basic and acidic residues" evidence="5">
    <location>
        <begin position="137"/>
        <end position="149"/>
    </location>
</feature>
<feature type="region of interest" description="Disordered" evidence="5">
    <location>
        <begin position="345"/>
        <end position="450"/>
    </location>
</feature>
<feature type="compositionally biased region" description="Polar residues" evidence="5">
    <location>
        <begin position="419"/>
        <end position="435"/>
    </location>
</feature>
<feature type="region of interest" description="Disordered" evidence="5">
    <location>
        <begin position="229"/>
        <end position="254"/>
    </location>
</feature>
<evidence type="ECO:0000256" key="4">
    <source>
        <dbReference type="PROSITE-ProRule" id="PRU00175"/>
    </source>
</evidence>
<gene>
    <name evidence="7" type="ORF">KC19_6G100600</name>
</gene>
<feature type="region of interest" description="Disordered" evidence="5">
    <location>
        <begin position="274"/>
        <end position="302"/>
    </location>
</feature>
<keyword evidence="1" id="KW-0479">Metal-binding</keyword>
<dbReference type="CDD" id="cd16474">
    <property type="entry name" value="RING-H2_RNF111-like"/>
    <property type="match status" value="1"/>
</dbReference>
<dbReference type="PROSITE" id="PS50089">
    <property type="entry name" value="ZF_RING_2"/>
    <property type="match status" value="1"/>
</dbReference>
<dbReference type="InterPro" id="IPR001841">
    <property type="entry name" value="Znf_RING"/>
</dbReference>
<dbReference type="AlphaFoldDB" id="A0A8T0HCT3"/>
<evidence type="ECO:0000313" key="8">
    <source>
        <dbReference type="Proteomes" id="UP000822688"/>
    </source>
</evidence>
<evidence type="ECO:0000259" key="6">
    <source>
        <dbReference type="PROSITE" id="PS50089"/>
    </source>
</evidence>
<feature type="compositionally biased region" description="Polar residues" evidence="5">
    <location>
        <begin position="82"/>
        <end position="95"/>
    </location>
</feature>
<dbReference type="SMART" id="SM00184">
    <property type="entry name" value="RING"/>
    <property type="match status" value="1"/>
</dbReference>
<proteinExistence type="predicted"/>
<dbReference type="GO" id="GO:0006511">
    <property type="term" value="P:ubiquitin-dependent protein catabolic process"/>
    <property type="evidence" value="ECO:0007669"/>
    <property type="project" value="TreeGrafter"/>
</dbReference>
<dbReference type="InterPro" id="IPR013083">
    <property type="entry name" value="Znf_RING/FYVE/PHD"/>
</dbReference>
<sequence length="723" mass="79543">MFYVLLEGYIGVSSILGVDEQRIMILFMLLLQGSSRSTAEMEGSGPSDEGSREVGVEVVGEGSTRWRGSRLRKPRNGLASWTERTFPSRNQSSNEAEAEETGVLRDQDIDTVDGGGRWRRLTNAEAEADLSVLRNMAEPRDGTDSRDNGTEDGTEVMEVTGWRNPRVVRRNAARVRSERVARSSAALPESSEGPELRHFGDLLDGRARGTEASGSRDVEVHDYSAVFGLSSDEEDGPASGKKPAHEVIDLGGDSPQLINGRVNGLISDDMIRNEEVGPSQSSGQSPLRRLMQRPASADAKRARRVLRSGVALPEERDDDDEFLTANYLEDVNDPIWNQIPVAQSRPEPHNLRRGGSTNMAALRRERSSMAAPGPRSRLDGRPFTSNGSRGRLGRHRFQPGGSSGVGLSDLNHLRMPFSVPSSSGNDSADAQSNGVVNLDEPDSPTLVSMRPGNTIVLEDDGESDRARQLAEDERVARELQDSFAREDLGIGRPSRDEYLARLLQAQENSHGRGLPIEQRPVFFAPSGMRALLGGDDDEREALRLFRNELAQGHVPDNAASSSRIVRRAYGRNNALGRSLNSQSAPTRDIMNTPRHFQFPASMGLDRRMDVLAALEMAFQDQVPVGFQLAHVDRDFNENDYEMLLALDTDNDRHRGASWESISQLPVTTLAPTDVTDEDCSICLDTPVAGDVVRRLPCMHVFHQPCIDQWLQCQAVCPVCKAHI</sequence>
<accession>A0A8T0HCT3</accession>
<evidence type="ECO:0000256" key="5">
    <source>
        <dbReference type="SAM" id="MobiDB-lite"/>
    </source>
</evidence>
<dbReference type="PANTHER" id="PTHR45931:SF24">
    <property type="entry name" value="RING-TYPE DOMAIN-CONTAINING PROTEIN"/>
    <property type="match status" value="1"/>
</dbReference>
<dbReference type="PANTHER" id="PTHR45931">
    <property type="entry name" value="SI:CH211-59O9.10"/>
    <property type="match status" value="1"/>
</dbReference>
<evidence type="ECO:0000256" key="3">
    <source>
        <dbReference type="ARBA" id="ARBA00022833"/>
    </source>
</evidence>
<feature type="domain" description="RING-type" evidence="6">
    <location>
        <begin position="679"/>
        <end position="720"/>
    </location>
</feature>
<keyword evidence="8" id="KW-1185">Reference proteome</keyword>
<dbReference type="SUPFAM" id="SSF57850">
    <property type="entry name" value="RING/U-box"/>
    <property type="match status" value="1"/>
</dbReference>
<protein>
    <recommendedName>
        <fullName evidence="6">RING-type domain-containing protein</fullName>
    </recommendedName>
</protein>
<organism evidence="7 8">
    <name type="scientific">Ceratodon purpureus</name>
    <name type="common">Fire moss</name>
    <name type="synonym">Dicranum purpureum</name>
    <dbReference type="NCBI Taxonomy" id="3225"/>
    <lineage>
        <taxon>Eukaryota</taxon>
        <taxon>Viridiplantae</taxon>
        <taxon>Streptophyta</taxon>
        <taxon>Embryophyta</taxon>
        <taxon>Bryophyta</taxon>
        <taxon>Bryophytina</taxon>
        <taxon>Bryopsida</taxon>
        <taxon>Dicranidae</taxon>
        <taxon>Pseudoditrichales</taxon>
        <taxon>Ditrichaceae</taxon>
        <taxon>Ceratodon</taxon>
    </lineage>
</organism>
<comment type="caution">
    <text evidence="7">The sequence shown here is derived from an EMBL/GenBank/DDBJ whole genome shotgun (WGS) entry which is preliminary data.</text>
</comment>
<feature type="region of interest" description="Disordered" evidence="5">
    <location>
        <begin position="134"/>
        <end position="153"/>
    </location>
</feature>
<dbReference type="GO" id="GO:0061630">
    <property type="term" value="F:ubiquitin protein ligase activity"/>
    <property type="evidence" value="ECO:0007669"/>
    <property type="project" value="TreeGrafter"/>
</dbReference>
<dbReference type="GO" id="GO:0008270">
    <property type="term" value="F:zinc ion binding"/>
    <property type="evidence" value="ECO:0007669"/>
    <property type="project" value="UniProtKB-KW"/>
</dbReference>
<reference evidence="7 8" key="1">
    <citation type="submission" date="2020-06" db="EMBL/GenBank/DDBJ databases">
        <title>WGS assembly of Ceratodon purpureus strain R40.</title>
        <authorList>
            <person name="Carey S.B."/>
            <person name="Jenkins J."/>
            <person name="Shu S."/>
            <person name="Lovell J.T."/>
            <person name="Sreedasyam A."/>
            <person name="Maumus F."/>
            <person name="Tiley G.P."/>
            <person name="Fernandez-Pozo N."/>
            <person name="Barry K."/>
            <person name="Chen C."/>
            <person name="Wang M."/>
            <person name="Lipzen A."/>
            <person name="Daum C."/>
            <person name="Saski C.A."/>
            <person name="Payton A.C."/>
            <person name="Mcbreen J.C."/>
            <person name="Conrad R.E."/>
            <person name="Kollar L.M."/>
            <person name="Olsson S."/>
            <person name="Huttunen S."/>
            <person name="Landis J.B."/>
            <person name="Wickett N.J."/>
            <person name="Johnson M.G."/>
            <person name="Rensing S.A."/>
            <person name="Grimwood J."/>
            <person name="Schmutz J."/>
            <person name="Mcdaniel S.F."/>
        </authorList>
    </citation>
    <scope>NUCLEOTIDE SEQUENCE [LARGE SCALE GENOMIC DNA]</scope>
    <source>
        <strain evidence="7 8">R40</strain>
    </source>
</reference>
<feature type="region of interest" description="Disordered" evidence="5">
    <location>
        <begin position="77"/>
        <end position="116"/>
    </location>
</feature>
<keyword evidence="3" id="KW-0862">Zinc</keyword>